<dbReference type="Pfam" id="PF13385">
    <property type="entry name" value="Laminin_G_3"/>
    <property type="match status" value="1"/>
</dbReference>
<keyword evidence="4" id="KW-0812">Transmembrane</keyword>
<feature type="compositionally biased region" description="Gly residues" evidence="3">
    <location>
        <begin position="18"/>
        <end position="35"/>
    </location>
</feature>
<keyword evidence="4" id="KW-0472">Membrane</keyword>
<dbReference type="InterPro" id="IPR013320">
    <property type="entry name" value="ConA-like_dom_sf"/>
</dbReference>
<feature type="region of interest" description="Disordered" evidence="3">
    <location>
        <begin position="1"/>
        <end position="100"/>
    </location>
</feature>
<dbReference type="Proteomes" id="UP000231791">
    <property type="component" value="Chromosome"/>
</dbReference>
<name>A0A2K8PIZ1_STRLA</name>
<gene>
    <name evidence="5" type="ORF">SLAV_21300</name>
</gene>
<keyword evidence="6" id="KW-1185">Reference proteome</keyword>
<dbReference type="AlphaFoldDB" id="A0A2K8PIZ1"/>
<evidence type="ECO:0000256" key="3">
    <source>
        <dbReference type="SAM" id="MobiDB-lite"/>
    </source>
</evidence>
<dbReference type="SUPFAM" id="SSF49899">
    <property type="entry name" value="Concanavalin A-like lectins/glucanases"/>
    <property type="match status" value="1"/>
</dbReference>
<keyword evidence="2" id="KW-1015">Disulfide bond</keyword>
<evidence type="ECO:0000313" key="5">
    <source>
        <dbReference type="EMBL" id="ATZ26080.1"/>
    </source>
</evidence>
<evidence type="ECO:0000313" key="6">
    <source>
        <dbReference type="Proteomes" id="UP000231791"/>
    </source>
</evidence>
<dbReference type="OrthoDB" id="3849876at2"/>
<keyword evidence="1" id="KW-0732">Signal</keyword>
<dbReference type="GeneID" id="49385292"/>
<protein>
    <submittedName>
        <fullName evidence="5">Uncharacterized protein</fullName>
    </submittedName>
</protein>
<dbReference type="EMBL" id="CP024985">
    <property type="protein sequence ID" value="ATZ26080.1"/>
    <property type="molecule type" value="Genomic_DNA"/>
</dbReference>
<reference evidence="5 6" key="1">
    <citation type="submission" date="2017-11" db="EMBL/GenBank/DDBJ databases">
        <title>Complete genome sequence of Streptomyces lavendulae subsp. lavendulae CCM 3239 (formerly 'Streptomyces aureofaciens CCM 3239'), the producer of the angucycline-type antibiotic auricin.</title>
        <authorList>
            <person name="Busche T."/>
            <person name="Novakova R."/>
            <person name="Al'Dilaimi A."/>
            <person name="Homerova D."/>
            <person name="Feckova L."/>
            <person name="Rezuchova B."/>
            <person name="Mingyar E."/>
            <person name="Csolleiova D."/>
            <person name="Bekeova C."/>
            <person name="Winkler A."/>
            <person name="Sevcikova B."/>
            <person name="Kalinowski J."/>
            <person name="Kormanec J."/>
            <person name="Ruckert C."/>
        </authorList>
    </citation>
    <scope>NUCLEOTIDE SEQUENCE [LARGE SCALE GENOMIC DNA]</scope>
    <source>
        <strain evidence="5 6">CCM 3239</strain>
    </source>
</reference>
<dbReference type="Gene3D" id="2.60.120.200">
    <property type="match status" value="1"/>
</dbReference>
<feature type="compositionally biased region" description="Pro residues" evidence="3">
    <location>
        <begin position="39"/>
        <end position="56"/>
    </location>
</feature>
<organism evidence="5 6">
    <name type="scientific">Streptomyces lavendulae subsp. lavendulae</name>
    <dbReference type="NCBI Taxonomy" id="58340"/>
    <lineage>
        <taxon>Bacteria</taxon>
        <taxon>Bacillati</taxon>
        <taxon>Actinomycetota</taxon>
        <taxon>Actinomycetes</taxon>
        <taxon>Kitasatosporales</taxon>
        <taxon>Streptomycetaceae</taxon>
        <taxon>Streptomyces</taxon>
    </lineage>
</organism>
<feature type="compositionally biased region" description="Low complexity" evidence="3">
    <location>
        <begin position="144"/>
        <end position="157"/>
    </location>
</feature>
<evidence type="ECO:0000256" key="2">
    <source>
        <dbReference type="ARBA" id="ARBA00023157"/>
    </source>
</evidence>
<proteinExistence type="predicted"/>
<evidence type="ECO:0000256" key="4">
    <source>
        <dbReference type="SAM" id="Phobius"/>
    </source>
</evidence>
<feature type="transmembrane region" description="Helical" evidence="4">
    <location>
        <begin position="109"/>
        <end position="131"/>
    </location>
</feature>
<evidence type="ECO:0000256" key="1">
    <source>
        <dbReference type="ARBA" id="ARBA00022729"/>
    </source>
</evidence>
<keyword evidence="4" id="KW-1133">Transmembrane helix</keyword>
<accession>A0A2K8PIZ1</accession>
<dbReference type="InterPro" id="IPR006558">
    <property type="entry name" value="LamG-like"/>
</dbReference>
<dbReference type="SMART" id="SM00560">
    <property type="entry name" value="LamGL"/>
    <property type="match status" value="1"/>
</dbReference>
<feature type="region of interest" description="Disordered" evidence="3">
    <location>
        <begin position="138"/>
        <end position="191"/>
    </location>
</feature>
<sequence>MTDGTDRPHGPQPDPAPGSGGGYGYPPGRIPGGYGYPQPGQPAPDPASNPYQPEPAPAGGQGGFGPPQAQPPLGAEPLPSAPEAFSAAPQPDWQAMADRTEAQQRKRRLLTIGIGALVVALVAGGAAFFVLNGSDDPGKEPVTASSGSPSASGPAESGDPKTPEDDSPTVPGEPNLLRDRSGKMGIALGPGASLGELAKRTEVRFKGTADSYAQGAEAAVDVSKSFTVSTRAYNVAETGSRMAVSQGDGDSYSFELGFEVVNGKKAWVFRVQTGDKGQAATAQQVVVDNVDTTRNWALLTGTYDAEKKTIALWVDDKQAGQAQVSGIWAGPGPLQLGRARHHGIWSAAWDGPLDHIRIFDRALGQEQITGLKNNKLDKKTRPTHSWLI</sequence>
<dbReference type="KEGG" id="slx:SLAV_21300"/>
<dbReference type="RefSeq" id="WP_030236822.1">
    <property type="nucleotide sequence ID" value="NZ_CP024985.1"/>
</dbReference>